<evidence type="ECO:0000256" key="1">
    <source>
        <dbReference type="SAM" id="MobiDB-lite"/>
    </source>
</evidence>
<accession>A0AAD4Z020</accession>
<sequence length="269" mass="30180">MESQFSSSIYMCATLPSISYSSDSSIPSISRSRASNLNSDNHLQFYFDIGIGEEIVKVVELPIVAFGQLWCEDKYSSEERRERECFASEPVARLQFLGLSPASERCQAKVRESAASARPDVNQEAYSSSAQEESFLDSVRRQFANRGWVGTTRGPSRRLVKIEDLERLGESDPEIMANNASHRDNLLTLYDEDNEESTSSNHQQNPTAPANQQLTRNKPSIYHLGSKDTDPQPQSQPRVADARPADPVPRSVQNQPAIPEPMDHYEKKI</sequence>
<feature type="region of interest" description="Disordered" evidence="1">
    <location>
        <begin position="110"/>
        <end position="131"/>
    </location>
</feature>
<dbReference type="AlphaFoldDB" id="A0AAD4Z020"/>
<keyword evidence="3" id="KW-1185">Reference proteome</keyword>
<gene>
    <name evidence="2" type="ORF">L3X38_028054</name>
</gene>
<dbReference type="Proteomes" id="UP001054821">
    <property type="component" value="Chromosome 5"/>
</dbReference>
<feature type="region of interest" description="Disordered" evidence="1">
    <location>
        <begin position="193"/>
        <end position="269"/>
    </location>
</feature>
<organism evidence="2 3">
    <name type="scientific">Prunus dulcis</name>
    <name type="common">Almond</name>
    <name type="synonym">Amygdalus dulcis</name>
    <dbReference type="NCBI Taxonomy" id="3755"/>
    <lineage>
        <taxon>Eukaryota</taxon>
        <taxon>Viridiplantae</taxon>
        <taxon>Streptophyta</taxon>
        <taxon>Embryophyta</taxon>
        <taxon>Tracheophyta</taxon>
        <taxon>Spermatophyta</taxon>
        <taxon>Magnoliopsida</taxon>
        <taxon>eudicotyledons</taxon>
        <taxon>Gunneridae</taxon>
        <taxon>Pentapetalae</taxon>
        <taxon>rosids</taxon>
        <taxon>fabids</taxon>
        <taxon>Rosales</taxon>
        <taxon>Rosaceae</taxon>
        <taxon>Amygdaloideae</taxon>
        <taxon>Amygdaleae</taxon>
        <taxon>Prunus</taxon>
    </lineage>
</organism>
<reference evidence="2 3" key="1">
    <citation type="journal article" date="2022" name="G3 (Bethesda)">
        <title>Whole-genome sequence and methylome profiling of the almond [Prunus dulcis (Mill.) D.A. Webb] cultivar 'Nonpareil'.</title>
        <authorList>
            <person name="D'Amico-Willman K.M."/>
            <person name="Ouma W.Z."/>
            <person name="Meulia T."/>
            <person name="Sideli G.M."/>
            <person name="Gradziel T.M."/>
            <person name="Fresnedo-Ramirez J."/>
        </authorList>
    </citation>
    <scope>NUCLEOTIDE SEQUENCE [LARGE SCALE GENOMIC DNA]</scope>
    <source>
        <strain evidence="2">Clone GOH B32 T37-40</strain>
    </source>
</reference>
<feature type="compositionally biased region" description="Polar residues" evidence="1">
    <location>
        <begin position="197"/>
        <end position="218"/>
    </location>
</feature>
<evidence type="ECO:0000313" key="3">
    <source>
        <dbReference type="Proteomes" id="UP001054821"/>
    </source>
</evidence>
<protein>
    <submittedName>
        <fullName evidence="2">Uncharacterized protein</fullName>
    </submittedName>
</protein>
<comment type="caution">
    <text evidence="2">The sequence shown here is derived from an EMBL/GenBank/DDBJ whole genome shotgun (WGS) entry which is preliminary data.</text>
</comment>
<name>A0AAD4Z020_PRUDU</name>
<proteinExistence type="predicted"/>
<dbReference type="EMBL" id="JAJFAZ020000005">
    <property type="protein sequence ID" value="KAI5328657.1"/>
    <property type="molecule type" value="Genomic_DNA"/>
</dbReference>
<evidence type="ECO:0000313" key="2">
    <source>
        <dbReference type="EMBL" id="KAI5328657.1"/>
    </source>
</evidence>